<sequence length="74" mass="8655">LKVTIKRIKSNCFMSSKSLNYSYIYESLEYKSLKFTTDYLKNINSHINSKEEILILVTQLIGRRATFLDEIISS</sequence>
<feature type="non-terminal residue" evidence="1">
    <location>
        <position position="1"/>
    </location>
</feature>
<comment type="caution">
    <text evidence="1">The sequence shown here is derived from an EMBL/GenBank/DDBJ whole genome shotgun (WGS) entry which is preliminary data.</text>
</comment>
<protein>
    <submittedName>
        <fullName evidence="1">Uncharacterized protein</fullName>
    </submittedName>
</protein>
<dbReference type="AlphaFoldDB" id="W1Y8P0"/>
<gene>
    <name evidence="1" type="ORF">Q604_UNBC08265G0001</name>
</gene>
<feature type="non-terminal residue" evidence="1">
    <location>
        <position position="74"/>
    </location>
</feature>
<evidence type="ECO:0000313" key="1">
    <source>
        <dbReference type="EMBL" id="ETJ37514.1"/>
    </source>
</evidence>
<name>W1Y8P0_9ZZZZ</name>
<accession>W1Y8P0</accession>
<dbReference type="EMBL" id="AZMM01008265">
    <property type="protein sequence ID" value="ETJ37514.1"/>
    <property type="molecule type" value="Genomic_DNA"/>
</dbReference>
<proteinExistence type="predicted"/>
<reference evidence="1" key="1">
    <citation type="submission" date="2013-12" db="EMBL/GenBank/DDBJ databases">
        <title>A Varibaculum cambriense genome reconstructed from a premature infant gut community with otherwise low bacterial novelty that shifts toward anaerobic metabolism during the third week of life.</title>
        <authorList>
            <person name="Brown C.T."/>
            <person name="Sharon I."/>
            <person name="Thomas B.C."/>
            <person name="Castelle C.J."/>
            <person name="Morowitz M.J."/>
            <person name="Banfield J.F."/>
        </authorList>
    </citation>
    <scope>NUCLEOTIDE SEQUENCE</scope>
</reference>
<organism evidence="1">
    <name type="scientific">human gut metagenome</name>
    <dbReference type="NCBI Taxonomy" id="408170"/>
    <lineage>
        <taxon>unclassified sequences</taxon>
        <taxon>metagenomes</taxon>
        <taxon>organismal metagenomes</taxon>
    </lineage>
</organism>